<keyword evidence="1" id="KW-0732">Signal</keyword>
<dbReference type="Proteomes" id="UP001223743">
    <property type="component" value="Unassembled WGS sequence"/>
</dbReference>
<protein>
    <recommendedName>
        <fullName evidence="2">LssY-like C-terminal domain-containing protein</fullName>
    </recommendedName>
</protein>
<dbReference type="Pfam" id="PF14067">
    <property type="entry name" value="LssY_C"/>
    <property type="match status" value="1"/>
</dbReference>
<name>A0ABU0M5Z5_9HYPH</name>
<feature type="chain" id="PRO_5045645562" description="LssY-like C-terminal domain-containing protein" evidence="1">
    <location>
        <begin position="25"/>
        <end position="417"/>
    </location>
</feature>
<dbReference type="RefSeq" id="WP_266279660.1">
    <property type="nucleotide sequence ID" value="NZ_JAPKNF010000001.1"/>
</dbReference>
<dbReference type="InterPro" id="IPR025902">
    <property type="entry name" value="LssY-like-C_dom"/>
</dbReference>
<evidence type="ECO:0000256" key="1">
    <source>
        <dbReference type="SAM" id="SignalP"/>
    </source>
</evidence>
<evidence type="ECO:0000259" key="2">
    <source>
        <dbReference type="Pfam" id="PF14067"/>
    </source>
</evidence>
<reference evidence="3 4" key="1">
    <citation type="submission" date="2023-07" db="EMBL/GenBank/DDBJ databases">
        <title>Genomic Encyclopedia of Type Strains, Phase IV (KMG-IV): sequencing the most valuable type-strain genomes for metagenomic binning, comparative biology and taxonomic classification.</title>
        <authorList>
            <person name="Goeker M."/>
        </authorList>
    </citation>
    <scope>NUCLEOTIDE SEQUENCE [LARGE SCALE GENOMIC DNA]</scope>
    <source>
        <strain evidence="3 4">B1-1</strain>
    </source>
</reference>
<comment type="caution">
    <text evidence="3">The sequence shown here is derived from an EMBL/GenBank/DDBJ whole genome shotgun (WGS) entry which is preliminary data.</text>
</comment>
<gene>
    <name evidence="3" type="ORF">QO015_002007</name>
</gene>
<feature type="signal peptide" evidence="1">
    <location>
        <begin position="1"/>
        <end position="24"/>
    </location>
</feature>
<dbReference type="EMBL" id="JAUSWJ010000001">
    <property type="protein sequence ID" value="MDQ0516394.1"/>
    <property type="molecule type" value="Genomic_DNA"/>
</dbReference>
<organism evidence="3 4">
    <name type="scientific">Kaistia geumhonensis</name>
    <dbReference type="NCBI Taxonomy" id="410839"/>
    <lineage>
        <taxon>Bacteria</taxon>
        <taxon>Pseudomonadati</taxon>
        <taxon>Pseudomonadota</taxon>
        <taxon>Alphaproteobacteria</taxon>
        <taxon>Hyphomicrobiales</taxon>
        <taxon>Kaistiaceae</taxon>
        <taxon>Kaistia</taxon>
    </lineage>
</organism>
<proteinExistence type="predicted"/>
<evidence type="ECO:0000313" key="3">
    <source>
        <dbReference type="EMBL" id="MDQ0516394.1"/>
    </source>
</evidence>
<accession>A0ABU0M5Z5</accession>
<sequence>MTIGRTILALAAAALSALPGLAAAEPFDKTLLGAPQSASKGDITVSVAVPGAKEVEGIFGLPMIEKGIQPVHIEIANKGSTPLWYMPITTDETYFSPAEVAYRFHDRLEPDRSVENAKRVEDMAIRMSVAPGATVSGFVFTHLETGLKFVTVGMLNGGNEVDFRFIVPVPGPAYAAPPLDTVGFLARQTPEEVDLPTLRARIEALPCCTTDASGSRNGDPLNLVVIGPGIDTIFPFVDRGWHLTEPLDIHSAVDTAKSFLVGTQYETSPVSPLYLFGRQQDIALQKARGSINERNHMRFWLTPLTYQGLKVWVGQISRDIGVELTDKSWYLTTHKIGPEVDFDRDYVLQDMLKAGAVAHFGYAKGVGVSTDADPRVNLTNDPYVTDGLRLVLMLTDDGGLVTGADSLEWEKLPLPAE</sequence>
<evidence type="ECO:0000313" key="4">
    <source>
        <dbReference type="Proteomes" id="UP001223743"/>
    </source>
</evidence>
<keyword evidence="4" id="KW-1185">Reference proteome</keyword>
<feature type="domain" description="LssY-like C-terminal" evidence="2">
    <location>
        <begin position="210"/>
        <end position="387"/>
    </location>
</feature>